<dbReference type="AlphaFoldDB" id="D6WPX4"/>
<proteinExistence type="predicted"/>
<reference evidence="2 3" key="2">
    <citation type="journal article" date="2010" name="Nucleic Acids Res.">
        <title>BeetleBase in 2010: revisions to provide comprehensive genomic information for Tribolium castaneum.</title>
        <authorList>
            <person name="Kim H.S."/>
            <person name="Murphy T."/>
            <person name="Xia J."/>
            <person name="Caragea D."/>
            <person name="Park Y."/>
            <person name="Beeman R.W."/>
            <person name="Lorenzen M.D."/>
            <person name="Butcher S."/>
            <person name="Manak J.R."/>
            <person name="Brown S.J."/>
        </authorList>
    </citation>
    <scope>GENOME REANNOTATION</scope>
    <source>
        <strain evidence="2 3">Georgia GA2</strain>
    </source>
</reference>
<evidence type="ECO:0008006" key="4">
    <source>
        <dbReference type="Google" id="ProtNLM"/>
    </source>
</evidence>
<evidence type="ECO:0000256" key="1">
    <source>
        <dbReference type="SAM" id="SignalP"/>
    </source>
</evidence>
<accession>D6WPX4</accession>
<evidence type="ECO:0000313" key="2">
    <source>
        <dbReference type="EMBL" id="EFA06160.1"/>
    </source>
</evidence>
<keyword evidence="1" id="KW-0732">Signal</keyword>
<name>D6WPX4_TRICA</name>
<feature type="signal peptide" evidence="1">
    <location>
        <begin position="1"/>
        <end position="18"/>
    </location>
</feature>
<dbReference type="Proteomes" id="UP000007266">
    <property type="component" value="Linkage group 7"/>
</dbReference>
<reference evidence="2 3" key="1">
    <citation type="journal article" date="2008" name="Nature">
        <title>The genome of the model beetle and pest Tribolium castaneum.</title>
        <authorList>
            <consortium name="Tribolium Genome Sequencing Consortium"/>
            <person name="Richards S."/>
            <person name="Gibbs R.A."/>
            <person name="Weinstock G.M."/>
            <person name="Brown S.J."/>
            <person name="Denell R."/>
            <person name="Beeman R.W."/>
            <person name="Gibbs R."/>
            <person name="Beeman R.W."/>
            <person name="Brown S.J."/>
            <person name="Bucher G."/>
            <person name="Friedrich M."/>
            <person name="Grimmelikhuijzen C.J."/>
            <person name="Klingler M."/>
            <person name="Lorenzen M."/>
            <person name="Richards S."/>
            <person name="Roth S."/>
            <person name="Schroder R."/>
            <person name="Tautz D."/>
            <person name="Zdobnov E.M."/>
            <person name="Muzny D."/>
            <person name="Gibbs R.A."/>
            <person name="Weinstock G.M."/>
            <person name="Attaway T."/>
            <person name="Bell S."/>
            <person name="Buhay C.J."/>
            <person name="Chandrabose M.N."/>
            <person name="Chavez D."/>
            <person name="Clerk-Blankenburg K.P."/>
            <person name="Cree A."/>
            <person name="Dao M."/>
            <person name="Davis C."/>
            <person name="Chacko J."/>
            <person name="Dinh H."/>
            <person name="Dugan-Rocha S."/>
            <person name="Fowler G."/>
            <person name="Garner T.T."/>
            <person name="Garnes J."/>
            <person name="Gnirke A."/>
            <person name="Hawes A."/>
            <person name="Hernandez J."/>
            <person name="Hines S."/>
            <person name="Holder M."/>
            <person name="Hume J."/>
            <person name="Jhangiani S.N."/>
            <person name="Joshi V."/>
            <person name="Khan Z.M."/>
            <person name="Jackson L."/>
            <person name="Kovar C."/>
            <person name="Kowis A."/>
            <person name="Lee S."/>
            <person name="Lewis L.R."/>
            <person name="Margolis J."/>
            <person name="Morgan M."/>
            <person name="Nazareth L.V."/>
            <person name="Nguyen N."/>
            <person name="Okwuonu G."/>
            <person name="Parker D."/>
            <person name="Richards S."/>
            <person name="Ruiz S.J."/>
            <person name="Santibanez J."/>
            <person name="Savard J."/>
            <person name="Scherer S.E."/>
            <person name="Schneider B."/>
            <person name="Sodergren E."/>
            <person name="Tautz D."/>
            <person name="Vattahil S."/>
            <person name="Villasana D."/>
            <person name="White C.S."/>
            <person name="Wright R."/>
            <person name="Park Y."/>
            <person name="Beeman R.W."/>
            <person name="Lord J."/>
            <person name="Oppert B."/>
            <person name="Lorenzen M."/>
            <person name="Brown S."/>
            <person name="Wang L."/>
            <person name="Savard J."/>
            <person name="Tautz D."/>
            <person name="Richards S."/>
            <person name="Weinstock G."/>
            <person name="Gibbs R.A."/>
            <person name="Liu Y."/>
            <person name="Worley K."/>
            <person name="Weinstock G."/>
            <person name="Elsik C.G."/>
            <person name="Reese J.T."/>
            <person name="Elhaik E."/>
            <person name="Landan G."/>
            <person name="Graur D."/>
            <person name="Arensburger P."/>
            <person name="Atkinson P."/>
            <person name="Beeman R.W."/>
            <person name="Beidler J."/>
            <person name="Brown S.J."/>
            <person name="Demuth J.P."/>
            <person name="Drury D.W."/>
            <person name="Du Y.Z."/>
            <person name="Fujiwara H."/>
            <person name="Lorenzen M."/>
            <person name="Maselli V."/>
            <person name="Osanai M."/>
            <person name="Park Y."/>
            <person name="Robertson H.M."/>
            <person name="Tu Z."/>
            <person name="Wang J.J."/>
            <person name="Wang S."/>
            <person name="Richards S."/>
            <person name="Song H."/>
            <person name="Zhang L."/>
            <person name="Sodergren E."/>
            <person name="Werner D."/>
            <person name="Stanke M."/>
            <person name="Morgenstern B."/>
            <person name="Solovyev V."/>
            <person name="Kosarev P."/>
            <person name="Brown G."/>
            <person name="Chen H.C."/>
            <person name="Ermolaeva O."/>
            <person name="Hlavina W."/>
            <person name="Kapustin Y."/>
            <person name="Kiryutin B."/>
            <person name="Kitts P."/>
            <person name="Maglott D."/>
            <person name="Pruitt K."/>
            <person name="Sapojnikov V."/>
            <person name="Souvorov A."/>
            <person name="Mackey A.J."/>
            <person name="Waterhouse R.M."/>
            <person name="Wyder S."/>
            <person name="Zdobnov E.M."/>
            <person name="Zdobnov E.M."/>
            <person name="Wyder S."/>
            <person name="Kriventseva E.V."/>
            <person name="Kadowaki T."/>
            <person name="Bork P."/>
            <person name="Aranda M."/>
            <person name="Bao R."/>
            <person name="Beermann A."/>
            <person name="Berns N."/>
            <person name="Bolognesi R."/>
            <person name="Bonneton F."/>
            <person name="Bopp D."/>
            <person name="Brown S.J."/>
            <person name="Bucher G."/>
            <person name="Butts T."/>
            <person name="Chaumot A."/>
            <person name="Denell R.E."/>
            <person name="Ferrier D.E."/>
            <person name="Friedrich M."/>
            <person name="Gordon C.M."/>
            <person name="Jindra M."/>
            <person name="Klingler M."/>
            <person name="Lan Q."/>
            <person name="Lattorff H.M."/>
            <person name="Laudet V."/>
            <person name="von Levetsow C."/>
            <person name="Liu Z."/>
            <person name="Lutz R."/>
            <person name="Lynch J.A."/>
            <person name="da Fonseca R.N."/>
            <person name="Posnien N."/>
            <person name="Reuter R."/>
            <person name="Roth S."/>
            <person name="Savard J."/>
            <person name="Schinko J.B."/>
            <person name="Schmitt C."/>
            <person name="Schoppmeier M."/>
            <person name="Schroder R."/>
            <person name="Shippy T.D."/>
            <person name="Simonnet F."/>
            <person name="Marques-Souza H."/>
            <person name="Tautz D."/>
            <person name="Tomoyasu Y."/>
            <person name="Trauner J."/>
            <person name="Van der Zee M."/>
            <person name="Vervoort M."/>
            <person name="Wittkopp N."/>
            <person name="Wimmer E.A."/>
            <person name="Yang X."/>
            <person name="Jones A.K."/>
            <person name="Sattelle D.B."/>
            <person name="Ebert P.R."/>
            <person name="Nelson D."/>
            <person name="Scott J.G."/>
            <person name="Beeman R.W."/>
            <person name="Muthukrishnan S."/>
            <person name="Kramer K.J."/>
            <person name="Arakane Y."/>
            <person name="Beeman R.W."/>
            <person name="Zhu Q."/>
            <person name="Hogenkamp D."/>
            <person name="Dixit R."/>
            <person name="Oppert B."/>
            <person name="Jiang H."/>
            <person name="Zou Z."/>
            <person name="Marshall J."/>
            <person name="Elpidina E."/>
            <person name="Vinokurov K."/>
            <person name="Oppert C."/>
            <person name="Zou Z."/>
            <person name="Evans J."/>
            <person name="Lu Z."/>
            <person name="Zhao P."/>
            <person name="Sumathipala N."/>
            <person name="Altincicek B."/>
            <person name="Vilcinskas A."/>
            <person name="Williams M."/>
            <person name="Hultmark D."/>
            <person name="Hetru C."/>
            <person name="Jiang H."/>
            <person name="Grimmelikhuijzen C.J."/>
            <person name="Hauser F."/>
            <person name="Cazzamali G."/>
            <person name="Williamson M."/>
            <person name="Park Y."/>
            <person name="Li B."/>
            <person name="Tanaka Y."/>
            <person name="Predel R."/>
            <person name="Neupert S."/>
            <person name="Schachtner J."/>
            <person name="Verleyen P."/>
            <person name="Raible F."/>
            <person name="Bork P."/>
            <person name="Friedrich M."/>
            <person name="Walden K.K."/>
            <person name="Robertson H.M."/>
            <person name="Angeli S."/>
            <person name="Foret S."/>
            <person name="Bucher G."/>
            <person name="Schuetz S."/>
            <person name="Maleszka R."/>
            <person name="Wimmer E.A."/>
            <person name="Beeman R.W."/>
            <person name="Lorenzen M."/>
            <person name="Tomoyasu Y."/>
            <person name="Miller S.C."/>
            <person name="Grossmann D."/>
            <person name="Bucher G."/>
        </authorList>
    </citation>
    <scope>NUCLEOTIDE SEQUENCE [LARGE SCALE GENOMIC DNA]</scope>
    <source>
        <strain evidence="2 3">Georgia GA2</strain>
    </source>
</reference>
<keyword evidence="3" id="KW-1185">Reference proteome</keyword>
<feature type="chain" id="PRO_5003089782" description="Short neuropeptide F" evidence="1">
    <location>
        <begin position="19"/>
        <end position="202"/>
    </location>
</feature>
<dbReference type="OMA" id="FKRERRH"/>
<dbReference type="HOGENOM" id="CLU_1356240_0_0_1"/>
<dbReference type="InParanoid" id="D6WPX4"/>
<sequence>MQKISLLCLLGAIAISSPIPIDPSEYEIIELVPISTNERPTRSLKTDFGTPLTGMERITRSLKTEDGFPLTGMEKITKRSLDLDRERRQIFLPGFARHRQARSLDEEDLDREKRQIFLPAFARHRQARSVFLPSFSKSRRARSVDALTDILDSNDVFKRERRHVFLPTFAQRRQGRSLRDEENEDMDTAETAVFLPAFARRG</sequence>
<gene>
    <name evidence="2" type="primary">AUGUSTUS-3.0.2_09006</name>
    <name evidence="2" type="ORF">TcasGA2_TC009006</name>
</gene>
<protein>
    <recommendedName>
        <fullName evidence="4">Short neuropeptide F</fullName>
    </recommendedName>
</protein>
<evidence type="ECO:0000313" key="3">
    <source>
        <dbReference type="Proteomes" id="UP000007266"/>
    </source>
</evidence>
<organism evidence="2 3">
    <name type="scientific">Tribolium castaneum</name>
    <name type="common">Red flour beetle</name>
    <dbReference type="NCBI Taxonomy" id="7070"/>
    <lineage>
        <taxon>Eukaryota</taxon>
        <taxon>Metazoa</taxon>
        <taxon>Ecdysozoa</taxon>
        <taxon>Arthropoda</taxon>
        <taxon>Hexapoda</taxon>
        <taxon>Insecta</taxon>
        <taxon>Pterygota</taxon>
        <taxon>Neoptera</taxon>
        <taxon>Endopterygota</taxon>
        <taxon>Coleoptera</taxon>
        <taxon>Polyphaga</taxon>
        <taxon>Cucujiformia</taxon>
        <taxon>Tenebrionidae</taxon>
        <taxon>Tenebrionidae incertae sedis</taxon>
        <taxon>Tribolium</taxon>
    </lineage>
</organism>
<dbReference type="EMBL" id="KQ971354">
    <property type="protein sequence ID" value="EFA06160.1"/>
    <property type="molecule type" value="Genomic_DNA"/>
</dbReference>